<keyword evidence="2" id="KW-0378">Hydrolase</keyword>
<keyword evidence="2" id="KW-0540">Nuclease</keyword>
<proteinExistence type="predicted"/>
<accession>A0AAJ1AIE7</accession>
<dbReference type="InterPro" id="IPR012296">
    <property type="entry name" value="Nuclease_put_TT1808"/>
</dbReference>
<dbReference type="InterPro" id="IPR008538">
    <property type="entry name" value="Uma2"/>
</dbReference>
<reference evidence="2 3" key="1">
    <citation type="journal article" date="2021" name="bioRxiv">
        <title>Unraveling nitrogen, sulfur and carbon metabolic pathways and microbial community transcriptional responses to substrate deprivation and toxicity stresses in a bioreactor mimicking anoxic brackish coastal sediment conditions.</title>
        <authorList>
            <person name="Martins P.D."/>
            <person name="Echeveste M.J."/>
            <person name="Arshad A."/>
            <person name="Kurth J."/>
            <person name="Ouboter H."/>
            <person name="Jetten M.S.M."/>
            <person name="Welte C.U."/>
        </authorList>
    </citation>
    <scope>NUCLEOTIDE SEQUENCE [LARGE SCALE GENOMIC DNA]</scope>
    <source>
        <strain evidence="2">MAG_38</strain>
    </source>
</reference>
<comment type="caution">
    <text evidence="2">The sequence shown here is derived from an EMBL/GenBank/DDBJ whole genome shotgun (WGS) entry which is preliminary data.</text>
</comment>
<evidence type="ECO:0000313" key="3">
    <source>
        <dbReference type="Proteomes" id="UP001197609"/>
    </source>
</evidence>
<name>A0AAJ1AIE7_9BACT</name>
<gene>
    <name evidence="2" type="ORF">K8G79_06315</name>
</gene>
<evidence type="ECO:0000313" key="2">
    <source>
        <dbReference type="EMBL" id="MBZ0159731.1"/>
    </source>
</evidence>
<keyword evidence="2" id="KW-0255">Endonuclease</keyword>
<dbReference type="Proteomes" id="UP001197609">
    <property type="component" value="Unassembled WGS sequence"/>
</dbReference>
<evidence type="ECO:0000259" key="1">
    <source>
        <dbReference type="Pfam" id="PF05685"/>
    </source>
</evidence>
<dbReference type="CDD" id="cd06260">
    <property type="entry name" value="DUF820-like"/>
    <property type="match status" value="1"/>
</dbReference>
<dbReference type="Pfam" id="PF05685">
    <property type="entry name" value="Uma2"/>
    <property type="match status" value="1"/>
</dbReference>
<organism evidence="2 3">
    <name type="scientific">Candidatus Methylomirabilis tolerans</name>
    <dbReference type="NCBI Taxonomy" id="3123416"/>
    <lineage>
        <taxon>Bacteria</taxon>
        <taxon>Candidatus Methylomirabilota</taxon>
        <taxon>Candidatus Methylomirabilia</taxon>
        <taxon>Candidatus Methylomirabilales</taxon>
        <taxon>Candidatus Methylomirabilaceae</taxon>
        <taxon>Candidatus Methylomirabilis</taxon>
    </lineage>
</organism>
<dbReference type="Gene3D" id="3.90.1570.10">
    <property type="entry name" value="tt1808, chain A"/>
    <property type="match status" value="1"/>
</dbReference>
<dbReference type="EMBL" id="JAIOIU010000078">
    <property type="protein sequence ID" value="MBZ0159731.1"/>
    <property type="molecule type" value="Genomic_DNA"/>
</dbReference>
<dbReference type="AlphaFoldDB" id="A0AAJ1AIE7"/>
<dbReference type="SUPFAM" id="SSF52980">
    <property type="entry name" value="Restriction endonuclease-like"/>
    <property type="match status" value="1"/>
</dbReference>
<dbReference type="PANTHER" id="PTHR35400:SF1">
    <property type="entry name" value="SLR1083 PROTEIN"/>
    <property type="match status" value="1"/>
</dbReference>
<feature type="domain" description="Putative restriction endonuclease" evidence="1">
    <location>
        <begin position="13"/>
        <end position="181"/>
    </location>
</feature>
<sequence length="187" mass="20650">MPVQLLKRLFTAAEYEQMATAGILGEDDRVELINGEIVTMTPVGSRHASVVKRLLHAFLPLQAAGSVLLSVQDPIQLSAHSEPQPDLALLRPRPDFYAAAHPNPSDVLLIVEVAETSAEFDRTVKLPLYAKGRIPEVWLVNLTEDRIELFRDPHPDGYQTHQVVSKEQTIVPLAFPNFTIATDAILG</sequence>
<protein>
    <submittedName>
        <fullName evidence="2">Uma2 family endonuclease</fullName>
    </submittedName>
</protein>
<dbReference type="InterPro" id="IPR011335">
    <property type="entry name" value="Restrct_endonuc-II-like"/>
</dbReference>
<dbReference type="PANTHER" id="PTHR35400">
    <property type="entry name" value="SLR1083 PROTEIN"/>
    <property type="match status" value="1"/>
</dbReference>
<dbReference type="GO" id="GO:0004519">
    <property type="term" value="F:endonuclease activity"/>
    <property type="evidence" value="ECO:0007669"/>
    <property type="project" value="UniProtKB-KW"/>
</dbReference>